<evidence type="ECO:0000256" key="2">
    <source>
        <dbReference type="ARBA" id="ARBA00021975"/>
    </source>
</evidence>
<evidence type="ECO:0000313" key="10">
    <source>
        <dbReference type="Proteomes" id="UP000064201"/>
    </source>
</evidence>
<dbReference type="EMBL" id="CP011367">
    <property type="protein sequence ID" value="AKJ95930.1"/>
    <property type="molecule type" value="Genomic_DNA"/>
</dbReference>
<dbReference type="HAMAP" id="MF_00149">
    <property type="entry name" value="DNA_mis_repair"/>
    <property type="match status" value="1"/>
</dbReference>
<gene>
    <name evidence="5 9" type="primary">mutL</name>
    <name evidence="9" type="ORF">TVD_11450</name>
</gene>
<dbReference type="InterPro" id="IPR036890">
    <property type="entry name" value="HATPase_C_sf"/>
</dbReference>
<dbReference type="Proteomes" id="UP000064201">
    <property type="component" value="Chromosome"/>
</dbReference>
<keyword evidence="4 5" id="KW-0234">DNA repair</keyword>
<reference evidence="9 10" key="1">
    <citation type="submission" date="2015-04" db="EMBL/GenBank/DDBJ databases">
        <title>Complete Sequence for the Genome of the Thioalkalivibrio versutus D301.</title>
        <authorList>
            <person name="Mu T."/>
            <person name="Zhou J."/>
            <person name="Xu X."/>
        </authorList>
    </citation>
    <scope>NUCLEOTIDE SEQUENCE [LARGE SCALE GENOMIC DNA]</scope>
    <source>
        <strain evidence="9 10">D301</strain>
    </source>
</reference>
<comment type="function">
    <text evidence="5">This protein is involved in the repair of mismatches in DNA. It is required for dam-dependent methyl-directed DNA mismatch repair. May act as a 'molecular matchmaker', a protein that promotes the formation of a stable complex between two or more DNA-binding proteins in an ATP-dependent manner without itself being part of a final effector complex.</text>
</comment>
<dbReference type="SMART" id="SM00853">
    <property type="entry name" value="MutL_C"/>
    <property type="match status" value="1"/>
</dbReference>
<dbReference type="STRING" id="106634.TVD_11450"/>
<dbReference type="GO" id="GO:0016887">
    <property type="term" value="F:ATP hydrolysis activity"/>
    <property type="evidence" value="ECO:0007669"/>
    <property type="project" value="InterPro"/>
</dbReference>
<dbReference type="AlphaFoldDB" id="A0A0G3G3X8"/>
<dbReference type="GO" id="GO:0030983">
    <property type="term" value="F:mismatched DNA binding"/>
    <property type="evidence" value="ECO:0007669"/>
    <property type="project" value="InterPro"/>
</dbReference>
<dbReference type="PANTHER" id="PTHR10073:SF12">
    <property type="entry name" value="DNA MISMATCH REPAIR PROTEIN MLH1"/>
    <property type="match status" value="1"/>
</dbReference>
<dbReference type="InterPro" id="IPR002099">
    <property type="entry name" value="MutL/Mlh/PMS"/>
</dbReference>
<keyword evidence="10" id="KW-1185">Reference proteome</keyword>
<proteinExistence type="inferred from homology"/>
<dbReference type="OrthoDB" id="9763467at2"/>
<evidence type="ECO:0000256" key="1">
    <source>
        <dbReference type="ARBA" id="ARBA00006082"/>
    </source>
</evidence>
<dbReference type="Gene3D" id="3.30.230.10">
    <property type="match status" value="1"/>
</dbReference>
<dbReference type="InterPro" id="IPR042120">
    <property type="entry name" value="MutL_C_dimsub"/>
</dbReference>
<dbReference type="InterPro" id="IPR013507">
    <property type="entry name" value="DNA_mismatch_S5_2-like"/>
</dbReference>
<evidence type="ECO:0000256" key="6">
    <source>
        <dbReference type="SAM" id="MobiDB-lite"/>
    </source>
</evidence>
<dbReference type="GO" id="GO:0140664">
    <property type="term" value="F:ATP-dependent DNA damage sensor activity"/>
    <property type="evidence" value="ECO:0007669"/>
    <property type="project" value="InterPro"/>
</dbReference>
<dbReference type="CDD" id="cd03482">
    <property type="entry name" value="MutL_Trans_MutL"/>
    <property type="match status" value="1"/>
</dbReference>
<evidence type="ECO:0000313" key="9">
    <source>
        <dbReference type="EMBL" id="AKJ95930.1"/>
    </source>
</evidence>
<dbReference type="InterPro" id="IPR020568">
    <property type="entry name" value="Ribosomal_Su5_D2-typ_SF"/>
</dbReference>
<dbReference type="Pfam" id="PF08676">
    <property type="entry name" value="MutL_C"/>
    <property type="match status" value="1"/>
</dbReference>
<evidence type="ECO:0000256" key="5">
    <source>
        <dbReference type="HAMAP-Rule" id="MF_00149"/>
    </source>
</evidence>
<dbReference type="GO" id="GO:0005524">
    <property type="term" value="F:ATP binding"/>
    <property type="evidence" value="ECO:0007669"/>
    <property type="project" value="InterPro"/>
</dbReference>
<evidence type="ECO:0000256" key="4">
    <source>
        <dbReference type="ARBA" id="ARBA00023204"/>
    </source>
</evidence>
<dbReference type="GO" id="GO:0032300">
    <property type="term" value="C:mismatch repair complex"/>
    <property type="evidence" value="ECO:0007669"/>
    <property type="project" value="InterPro"/>
</dbReference>
<sequence>MAIAKLSEQLINQIAAGEVIERPASVVKELLENALDAGATRVDVRLEQGGIRLIQISDNGSGIYRDEMPLALSRHATSKIACMDDLEALHTLGFRGEALPSIASVSRLSLTSMVADERNGWRLTGDGSDVFREAAPASHPVGTTVEVRDLFFNVPARRKFVRTERTEYNHCENVIRTQAAACPEVAFSLRHNDRVTLDLPAADDPGERVRALLGDAFLEHATPVDEQRAGLALSGWLGSPTQSRAQPDQQFFFVNGRAIRDRVLAAAVRKAYQDVLYHGRHPMFVLDLELDPTQVDVNAHPTKQEVRFRESRMVHDFIFHSLHKALAALRPGDSGHAAAVPDMGAPAPAGRPMPMPAQADRPLSGLGVPGAGGGYAPPREPRLEPVGRDPGFGAAWAEFRGTSAVAEARPAAYDTPMPSATSGAPAADPDGMPPLGFALGQVAETFILAESPRGLIVVDMHAAHERITYERLKREWEGARVTSQPLLVPETLDVTPAEAELAEERAGLLGELGFELDRAGPETLTLRAAPALLRGQDTAQLVRDVLADLAADGYSHRAEGAMNAVLGTIACHGSVRSGRRLTLPEMNQLLRDMEATERSGQCNHGRPTWVELDHSALDRLFLRGR</sequence>
<dbReference type="SUPFAM" id="SSF118116">
    <property type="entry name" value="DNA mismatch repair protein MutL"/>
    <property type="match status" value="1"/>
</dbReference>
<protein>
    <recommendedName>
        <fullName evidence="2 5">DNA mismatch repair protein MutL</fullName>
    </recommendedName>
</protein>
<dbReference type="Gene3D" id="3.30.1370.100">
    <property type="entry name" value="MutL, C-terminal domain, regulatory subdomain"/>
    <property type="match status" value="1"/>
</dbReference>
<dbReference type="InterPro" id="IPR020667">
    <property type="entry name" value="DNA_mismatch_repair_MutL"/>
</dbReference>
<evidence type="ECO:0000256" key="3">
    <source>
        <dbReference type="ARBA" id="ARBA00022763"/>
    </source>
</evidence>
<dbReference type="SUPFAM" id="SSF54211">
    <property type="entry name" value="Ribosomal protein S5 domain 2-like"/>
    <property type="match status" value="1"/>
</dbReference>
<dbReference type="Pfam" id="PF01119">
    <property type="entry name" value="DNA_mis_repair"/>
    <property type="match status" value="1"/>
</dbReference>
<dbReference type="CDD" id="cd16926">
    <property type="entry name" value="HATPase_MutL-MLH-PMS-like"/>
    <property type="match status" value="1"/>
</dbReference>
<dbReference type="RefSeq" id="WP_047251636.1">
    <property type="nucleotide sequence ID" value="NZ_CP011367.1"/>
</dbReference>
<dbReference type="PANTHER" id="PTHR10073">
    <property type="entry name" value="DNA MISMATCH REPAIR PROTEIN MLH, PMS, MUTL"/>
    <property type="match status" value="1"/>
</dbReference>
<dbReference type="SMART" id="SM01340">
    <property type="entry name" value="DNA_mis_repair"/>
    <property type="match status" value="1"/>
</dbReference>
<dbReference type="NCBIfam" id="TIGR00585">
    <property type="entry name" value="mutl"/>
    <property type="match status" value="1"/>
</dbReference>
<dbReference type="FunFam" id="3.30.565.10:FF:000003">
    <property type="entry name" value="DNA mismatch repair endonuclease MutL"/>
    <property type="match status" value="1"/>
</dbReference>
<dbReference type="InterPro" id="IPR014762">
    <property type="entry name" value="DNA_mismatch_repair_CS"/>
</dbReference>
<feature type="region of interest" description="Disordered" evidence="6">
    <location>
        <begin position="410"/>
        <end position="429"/>
    </location>
</feature>
<evidence type="ECO:0000259" key="8">
    <source>
        <dbReference type="SMART" id="SM01340"/>
    </source>
</evidence>
<name>A0A0G3G3X8_9GAMM</name>
<dbReference type="SUPFAM" id="SSF55874">
    <property type="entry name" value="ATPase domain of HSP90 chaperone/DNA topoisomerase II/histidine kinase"/>
    <property type="match status" value="1"/>
</dbReference>
<evidence type="ECO:0000259" key="7">
    <source>
        <dbReference type="SMART" id="SM00853"/>
    </source>
</evidence>
<organism evidence="9 10">
    <name type="scientific">Thioalkalivibrio versutus</name>
    <dbReference type="NCBI Taxonomy" id="106634"/>
    <lineage>
        <taxon>Bacteria</taxon>
        <taxon>Pseudomonadati</taxon>
        <taxon>Pseudomonadota</taxon>
        <taxon>Gammaproteobacteria</taxon>
        <taxon>Chromatiales</taxon>
        <taxon>Ectothiorhodospiraceae</taxon>
        <taxon>Thioalkalivibrio</taxon>
    </lineage>
</organism>
<dbReference type="PROSITE" id="PS00058">
    <property type="entry name" value="DNA_MISMATCH_REPAIR_1"/>
    <property type="match status" value="1"/>
</dbReference>
<comment type="similarity">
    <text evidence="1 5">Belongs to the DNA mismatch repair MutL/HexB family.</text>
</comment>
<dbReference type="GO" id="GO:0006298">
    <property type="term" value="P:mismatch repair"/>
    <property type="evidence" value="ECO:0007669"/>
    <property type="project" value="UniProtKB-UniRule"/>
</dbReference>
<dbReference type="Gene3D" id="3.30.1540.20">
    <property type="entry name" value="MutL, C-terminal domain, dimerisation subdomain"/>
    <property type="match status" value="1"/>
</dbReference>
<dbReference type="PATRIC" id="fig|106634.4.peg.2337"/>
<dbReference type="Pfam" id="PF13589">
    <property type="entry name" value="HATPase_c_3"/>
    <property type="match status" value="1"/>
</dbReference>
<dbReference type="InterPro" id="IPR038973">
    <property type="entry name" value="MutL/Mlh/Pms-like"/>
</dbReference>
<dbReference type="InterPro" id="IPR014790">
    <property type="entry name" value="MutL_C"/>
</dbReference>
<dbReference type="NCBIfam" id="NF000949">
    <property type="entry name" value="PRK00095.1-2"/>
    <property type="match status" value="1"/>
</dbReference>
<keyword evidence="3 5" id="KW-0227">DNA damage</keyword>
<dbReference type="InterPro" id="IPR014721">
    <property type="entry name" value="Ribsml_uS5_D2-typ_fold_subgr"/>
</dbReference>
<dbReference type="InterPro" id="IPR042121">
    <property type="entry name" value="MutL_C_regsub"/>
</dbReference>
<accession>A0A0G3G3X8</accession>
<dbReference type="Gene3D" id="3.30.565.10">
    <property type="entry name" value="Histidine kinase-like ATPase, C-terminal domain"/>
    <property type="match status" value="1"/>
</dbReference>
<feature type="domain" description="DNA mismatch repair protein S5" evidence="8">
    <location>
        <begin position="209"/>
        <end position="327"/>
    </location>
</feature>
<dbReference type="InterPro" id="IPR037198">
    <property type="entry name" value="MutL_C_sf"/>
</dbReference>
<feature type="region of interest" description="Disordered" evidence="6">
    <location>
        <begin position="362"/>
        <end position="388"/>
    </location>
</feature>
<dbReference type="KEGG" id="tvr:TVD_11450"/>
<feature type="domain" description="MutL C-terminal dimerisation" evidence="7">
    <location>
        <begin position="438"/>
        <end position="581"/>
    </location>
</feature>